<keyword evidence="3" id="KW-1185">Reference proteome</keyword>
<reference evidence="3" key="1">
    <citation type="journal article" date="2023" name="Mol. Phylogenet. Evol.">
        <title>Genome-scale phylogeny and comparative genomics of the fungal order Sordariales.</title>
        <authorList>
            <person name="Hensen N."/>
            <person name="Bonometti L."/>
            <person name="Westerberg I."/>
            <person name="Brannstrom I.O."/>
            <person name="Guillou S."/>
            <person name="Cros-Aarteil S."/>
            <person name="Calhoun S."/>
            <person name="Haridas S."/>
            <person name="Kuo A."/>
            <person name="Mondo S."/>
            <person name="Pangilinan J."/>
            <person name="Riley R."/>
            <person name="LaButti K."/>
            <person name="Andreopoulos B."/>
            <person name="Lipzen A."/>
            <person name="Chen C."/>
            <person name="Yan M."/>
            <person name="Daum C."/>
            <person name="Ng V."/>
            <person name="Clum A."/>
            <person name="Steindorff A."/>
            <person name="Ohm R.A."/>
            <person name="Martin F."/>
            <person name="Silar P."/>
            <person name="Natvig D.O."/>
            <person name="Lalanne C."/>
            <person name="Gautier V."/>
            <person name="Ament-Velasquez S.L."/>
            <person name="Kruys A."/>
            <person name="Hutchinson M.I."/>
            <person name="Powell A.J."/>
            <person name="Barry K."/>
            <person name="Miller A.N."/>
            <person name="Grigoriev I.V."/>
            <person name="Debuchy R."/>
            <person name="Gladieux P."/>
            <person name="Hiltunen Thoren M."/>
            <person name="Johannesson H."/>
        </authorList>
    </citation>
    <scope>NUCLEOTIDE SEQUENCE [LARGE SCALE GENOMIC DNA]</scope>
    <source>
        <strain evidence="3">CBS 340.73</strain>
    </source>
</reference>
<gene>
    <name evidence="2" type="ORF">QBC46DRAFT_35604</name>
</gene>
<dbReference type="Proteomes" id="UP001303473">
    <property type="component" value="Unassembled WGS sequence"/>
</dbReference>
<comment type="caution">
    <text evidence="2">The sequence shown here is derived from an EMBL/GenBank/DDBJ whole genome shotgun (WGS) entry which is preliminary data.</text>
</comment>
<protein>
    <submittedName>
        <fullName evidence="2">Uncharacterized protein</fullName>
    </submittedName>
</protein>
<feature type="region of interest" description="Disordered" evidence="1">
    <location>
        <begin position="187"/>
        <end position="271"/>
    </location>
</feature>
<accession>A0AAN6NEE2</accession>
<name>A0AAN6NEE2_9PEZI</name>
<proteinExistence type="predicted"/>
<feature type="compositionally biased region" description="Basic and acidic residues" evidence="1">
    <location>
        <begin position="197"/>
        <end position="214"/>
    </location>
</feature>
<dbReference type="EMBL" id="MU853765">
    <property type="protein sequence ID" value="KAK3943601.1"/>
    <property type="molecule type" value="Genomic_DNA"/>
</dbReference>
<feature type="compositionally biased region" description="Gly residues" evidence="1">
    <location>
        <begin position="225"/>
        <end position="238"/>
    </location>
</feature>
<evidence type="ECO:0000256" key="1">
    <source>
        <dbReference type="SAM" id="MobiDB-lite"/>
    </source>
</evidence>
<evidence type="ECO:0000313" key="2">
    <source>
        <dbReference type="EMBL" id="KAK3943601.1"/>
    </source>
</evidence>
<dbReference type="AlphaFoldDB" id="A0AAN6NEE2"/>
<organism evidence="2 3">
    <name type="scientific">Diplogelasinospora grovesii</name>
    <dbReference type="NCBI Taxonomy" id="303347"/>
    <lineage>
        <taxon>Eukaryota</taxon>
        <taxon>Fungi</taxon>
        <taxon>Dikarya</taxon>
        <taxon>Ascomycota</taxon>
        <taxon>Pezizomycotina</taxon>
        <taxon>Sordariomycetes</taxon>
        <taxon>Sordariomycetidae</taxon>
        <taxon>Sordariales</taxon>
        <taxon>Diplogelasinosporaceae</taxon>
        <taxon>Diplogelasinospora</taxon>
    </lineage>
</organism>
<sequence>MTSTADSFARLSSIESQYNLALRLGLRDLSTKELDWDQATIPQPSHEALVLVEAACLLSAVNELPQPLQDAFSPFLKDKAAFNRVLHNFSVLSRDTKFRQEIILDFLGALESVREKDGSTEATGHEDALMAGLQDLPEPLRAALLPITNDEAMAGQIRASLVNLQLNRAHREESARDFLDALSGHDDDLHEDDLHEDDLHEDGHDHPSRGEQRAGDSGGLPFRGSGTGSGSGGEGSASGGNSQSSPEGGDGVVQEGPAVTTKGPSHLQPPEEKFLDWSTLEGHELQPKPDILGARHMAILALWNDIKVKVSASGFGIELEGIFKLLRECLHRDDFMAYYRSVDRSILLPRLNDRDDGQEGHHDTSQRSIDELGKLDVMLFDTSKFNGFDTHLTSVTYGDDKYGTIMLFELKRPDRRPKTLRPVAAMKEVPRIVLEKISNGVPPGSSRTTLSMPHHEIWKGTEQKEVRWGIKKGLTPRLVPYKDSGGNDGRIENALKISLSLDDDDQTWSRVRATIPQMIAMLHHKAQLIENIESTPVYDETSGDYHGVQMVRAPRRTSHSSSTGVRVIVLAPARGNWIAQELSWK</sequence>
<evidence type="ECO:0000313" key="3">
    <source>
        <dbReference type="Proteomes" id="UP001303473"/>
    </source>
</evidence>